<feature type="signal peptide" evidence="17">
    <location>
        <begin position="1"/>
        <end position="38"/>
    </location>
</feature>
<evidence type="ECO:0000256" key="4">
    <source>
        <dbReference type="ARBA" id="ARBA00022452"/>
    </source>
</evidence>
<feature type="domain" description="TonB-dependent receptor-like beta-barrel" evidence="18">
    <location>
        <begin position="306"/>
        <end position="720"/>
    </location>
</feature>
<dbReference type="InterPro" id="IPR000531">
    <property type="entry name" value="Beta-barrel_TonB"/>
</dbReference>
<dbReference type="NCBIfam" id="TIGR01783">
    <property type="entry name" value="TonB-siderophor"/>
    <property type="match status" value="1"/>
</dbReference>
<dbReference type="SUPFAM" id="SSF56935">
    <property type="entry name" value="Porins"/>
    <property type="match status" value="1"/>
</dbReference>
<keyword evidence="3 14" id="KW-0813">Transport</keyword>
<dbReference type="Gene3D" id="2.40.170.20">
    <property type="entry name" value="TonB-dependent receptor, beta-barrel domain"/>
    <property type="match status" value="1"/>
</dbReference>
<dbReference type="STRING" id="1853130.PMA3_18335"/>
<dbReference type="Pfam" id="PF00593">
    <property type="entry name" value="TonB_dep_Rec_b-barrel"/>
    <property type="match status" value="1"/>
</dbReference>
<protein>
    <submittedName>
        <fullName evidence="20">Porin</fullName>
    </submittedName>
</protein>
<dbReference type="PANTHER" id="PTHR32552">
    <property type="entry name" value="FERRICHROME IRON RECEPTOR-RELATED"/>
    <property type="match status" value="1"/>
</dbReference>
<dbReference type="InterPro" id="IPR010105">
    <property type="entry name" value="TonB_sidphr_rcpt"/>
</dbReference>
<evidence type="ECO:0000256" key="8">
    <source>
        <dbReference type="ARBA" id="ARBA00023004"/>
    </source>
</evidence>
<dbReference type="InterPro" id="IPR039426">
    <property type="entry name" value="TonB-dep_rcpt-like"/>
</dbReference>
<keyword evidence="7 17" id="KW-0732">Signal</keyword>
<dbReference type="InterPro" id="IPR037066">
    <property type="entry name" value="Plug_dom_sf"/>
</dbReference>
<evidence type="ECO:0000256" key="3">
    <source>
        <dbReference type="ARBA" id="ARBA00022448"/>
    </source>
</evidence>
<accession>A0A191YW60</accession>
<dbReference type="PANTHER" id="PTHR32552:SF74">
    <property type="entry name" value="HYDROXAMATE SIDEROPHORE RECEPTOR FHUE"/>
    <property type="match status" value="1"/>
</dbReference>
<evidence type="ECO:0000259" key="19">
    <source>
        <dbReference type="Pfam" id="PF07715"/>
    </source>
</evidence>
<dbReference type="GO" id="GO:0015891">
    <property type="term" value="P:siderophore transport"/>
    <property type="evidence" value="ECO:0007669"/>
    <property type="project" value="InterPro"/>
</dbReference>
<evidence type="ECO:0000256" key="15">
    <source>
        <dbReference type="PROSITE-ProRule" id="PRU10144"/>
    </source>
</evidence>
<evidence type="ECO:0000313" key="20">
    <source>
        <dbReference type="EMBL" id="ANJ57003.1"/>
    </source>
</evidence>
<evidence type="ECO:0000256" key="2">
    <source>
        <dbReference type="ARBA" id="ARBA00009810"/>
    </source>
</evidence>
<evidence type="ECO:0000256" key="6">
    <source>
        <dbReference type="ARBA" id="ARBA00022692"/>
    </source>
</evidence>
<sequence>MYSPISLCSQNPVPPRAQLAVRPLALAVHMLAAGIAFAAPWVQAAEKTEQTETGSSLTLAPIAVTETAVRERSAVTEDTNSYTTAAARTATPLSMSLRETPQSVSVVTQQRIQDQDLHTILDVVNNATGVSVNRYETSRAQFNARGFELNSLMIDGVPTLYEQPWSSGEIFSSLAMYDRVEVVRGANGLMTGAGDPSASINMVRKRASSTDLKGSLELSAGSWDTYGVEADVASKLNEEGTIRGRLVAESNEGDTWIDMNSNKRQTVYGTMDIDLTPDTTLWFGLSRQESNADSPMWGGLPVWYADGGRTNWSRSKSTSAKWSKWDTTYETYFVNLDHTFANDWQVNLSYNRGERTGDSSLLYLSGNPGRNGSSGMFSFPATYKTETTQDDYAIRFNGPFKLLGREHDLAFGYVDSKQKFDADSLDAQTGFDGVADFDAYNGNFAEPVWGPRTDYGYSETRQKGLYAATRLNVTDDLKVILGARESWYEKTSDDVFSEVSKVDVDHELTPYAGIVYDLTDNLSAYASYTEIFLPQSVRDSSGQTLDPIVGESTELGLKGEYFDGRLNASAAIFQIKQDNLGQNTGQLIDPSNPVGGFAYEASEGATSKGFELEVSGELATNWNASVGYTQFTAEDANGDDVNTLYPTKLLRTFTTYRLPGAFNKLTIGGGVNWQDSIYTYATNPAGNSEKIQQDAYALVNLMARYEITENLSAQVNADNVTDQKYFDIFDAYGALTYGAPRSITASAKYRF</sequence>
<keyword evidence="12" id="KW-0675">Receptor</keyword>
<dbReference type="GO" id="GO:0009279">
    <property type="term" value="C:cell outer membrane"/>
    <property type="evidence" value="ECO:0007669"/>
    <property type="project" value="UniProtKB-SubCell"/>
</dbReference>
<dbReference type="Gene3D" id="2.170.130.10">
    <property type="entry name" value="TonB-dependent receptor, plug domain"/>
    <property type="match status" value="1"/>
</dbReference>
<dbReference type="OrthoDB" id="8663017at2"/>
<dbReference type="InterPro" id="IPR036942">
    <property type="entry name" value="Beta-barrel_TonB_sf"/>
</dbReference>
<keyword evidence="11 14" id="KW-0472">Membrane</keyword>
<proteinExistence type="inferred from homology"/>
<evidence type="ECO:0000256" key="7">
    <source>
        <dbReference type="ARBA" id="ARBA00022729"/>
    </source>
</evidence>
<dbReference type="PROSITE" id="PS01156">
    <property type="entry name" value="TONB_DEPENDENT_REC_2"/>
    <property type="match status" value="1"/>
</dbReference>
<dbReference type="PROSITE" id="PS52016">
    <property type="entry name" value="TONB_DEPENDENT_REC_3"/>
    <property type="match status" value="1"/>
</dbReference>
<evidence type="ECO:0000256" key="13">
    <source>
        <dbReference type="ARBA" id="ARBA00023237"/>
    </source>
</evidence>
<evidence type="ECO:0000256" key="9">
    <source>
        <dbReference type="ARBA" id="ARBA00023065"/>
    </source>
</evidence>
<evidence type="ECO:0000256" key="11">
    <source>
        <dbReference type="ARBA" id="ARBA00023136"/>
    </source>
</evidence>
<dbReference type="InterPro" id="IPR012910">
    <property type="entry name" value="Plug_dom"/>
</dbReference>
<dbReference type="FunFam" id="2.170.130.10:FF:000010">
    <property type="entry name" value="Ferripyoverdine receptor"/>
    <property type="match status" value="1"/>
</dbReference>
<organism evidence="20 21">
    <name type="scientific">Pseudomonas silesiensis</name>
    <dbReference type="NCBI Taxonomy" id="1853130"/>
    <lineage>
        <taxon>Bacteria</taxon>
        <taxon>Pseudomonadati</taxon>
        <taxon>Pseudomonadota</taxon>
        <taxon>Gammaproteobacteria</taxon>
        <taxon>Pseudomonadales</taxon>
        <taxon>Pseudomonadaceae</taxon>
        <taxon>Pseudomonas</taxon>
    </lineage>
</organism>
<evidence type="ECO:0000313" key="21">
    <source>
        <dbReference type="Proteomes" id="UP000078354"/>
    </source>
</evidence>
<name>A0A191YW60_9PSED</name>
<comment type="similarity">
    <text evidence="2 14 16">Belongs to the TonB-dependent receptor family.</text>
</comment>
<dbReference type="Proteomes" id="UP000078354">
    <property type="component" value="Chromosome"/>
</dbReference>
<dbReference type="RefSeq" id="WP_064678509.1">
    <property type="nucleotide sequence ID" value="NZ_CP014870.1"/>
</dbReference>
<dbReference type="Pfam" id="PF07715">
    <property type="entry name" value="Plug"/>
    <property type="match status" value="1"/>
</dbReference>
<feature type="chain" id="PRO_5008250080" evidence="17">
    <location>
        <begin position="39"/>
        <end position="751"/>
    </location>
</feature>
<comment type="subcellular location">
    <subcellularLocation>
        <location evidence="1 14">Cell outer membrane</location>
        <topology evidence="1 14">Multi-pass membrane protein</topology>
    </subcellularLocation>
</comment>
<keyword evidence="21" id="KW-1185">Reference proteome</keyword>
<feature type="short sequence motif" description="TonB C-terminal box" evidence="15">
    <location>
        <begin position="734"/>
        <end position="751"/>
    </location>
</feature>
<keyword evidence="6 14" id="KW-0812">Transmembrane</keyword>
<keyword evidence="5" id="KW-0410">Iron transport</keyword>
<evidence type="ECO:0000256" key="10">
    <source>
        <dbReference type="ARBA" id="ARBA00023077"/>
    </source>
</evidence>
<dbReference type="EMBL" id="CP014870">
    <property type="protein sequence ID" value="ANJ57003.1"/>
    <property type="molecule type" value="Genomic_DNA"/>
</dbReference>
<evidence type="ECO:0000256" key="14">
    <source>
        <dbReference type="PROSITE-ProRule" id="PRU01360"/>
    </source>
</evidence>
<keyword evidence="4 14" id="KW-1134">Transmembrane beta strand</keyword>
<evidence type="ECO:0000259" key="18">
    <source>
        <dbReference type="Pfam" id="PF00593"/>
    </source>
</evidence>
<dbReference type="GO" id="GO:0038023">
    <property type="term" value="F:signaling receptor activity"/>
    <property type="evidence" value="ECO:0007669"/>
    <property type="project" value="InterPro"/>
</dbReference>
<evidence type="ECO:0000256" key="5">
    <source>
        <dbReference type="ARBA" id="ARBA00022496"/>
    </source>
</evidence>
<gene>
    <name evidence="20" type="ORF">PMA3_18335</name>
</gene>
<evidence type="ECO:0000256" key="17">
    <source>
        <dbReference type="SAM" id="SignalP"/>
    </source>
</evidence>
<keyword evidence="10 16" id="KW-0798">TonB box</keyword>
<dbReference type="InterPro" id="IPR010917">
    <property type="entry name" value="TonB_rcpt_CS"/>
</dbReference>
<keyword evidence="8" id="KW-0408">Iron</keyword>
<feature type="domain" description="TonB-dependent receptor plug" evidence="19">
    <location>
        <begin position="97"/>
        <end position="197"/>
    </location>
</feature>
<evidence type="ECO:0000256" key="1">
    <source>
        <dbReference type="ARBA" id="ARBA00004571"/>
    </source>
</evidence>
<keyword evidence="9" id="KW-0406">Ion transport</keyword>
<dbReference type="CDD" id="cd01347">
    <property type="entry name" value="ligand_gated_channel"/>
    <property type="match status" value="1"/>
</dbReference>
<dbReference type="KEGG" id="psil:PMA3_18335"/>
<keyword evidence="13 14" id="KW-0998">Cell outer membrane</keyword>
<reference evidence="20 21" key="1">
    <citation type="journal article" date="2018" name="Syst. Appl. Microbiol.">
        <title>Pseudomonas silesiensis sp. nov. strain A3T isolated from a biological pesticide sewage treatment plant and analysis of the complete genome sequence.</title>
        <authorList>
            <person name="Kaminski M.A."/>
            <person name="Furmanczyk E.M."/>
            <person name="Sobczak A."/>
            <person name="Dziembowski A."/>
            <person name="Lipinski L."/>
        </authorList>
    </citation>
    <scope>NUCLEOTIDE SEQUENCE [LARGE SCALE GENOMIC DNA]</scope>
    <source>
        <strain evidence="20 21">A3</strain>
    </source>
</reference>
<dbReference type="AlphaFoldDB" id="A0A191YW60"/>
<dbReference type="GO" id="GO:0015344">
    <property type="term" value="F:siderophore uptake transmembrane transporter activity"/>
    <property type="evidence" value="ECO:0007669"/>
    <property type="project" value="TreeGrafter"/>
</dbReference>
<evidence type="ECO:0000256" key="16">
    <source>
        <dbReference type="RuleBase" id="RU003357"/>
    </source>
</evidence>
<evidence type="ECO:0000256" key="12">
    <source>
        <dbReference type="ARBA" id="ARBA00023170"/>
    </source>
</evidence>